<feature type="chain" id="PRO_5020555662" evidence="1">
    <location>
        <begin position="17"/>
        <end position="288"/>
    </location>
</feature>
<dbReference type="GO" id="GO:0005737">
    <property type="term" value="C:cytoplasm"/>
    <property type="evidence" value="ECO:0007669"/>
    <property type="project" value="TreeGrafter"/>
</dbReference>
<reference evidence="3 4" key="1">
    <citation type="submission" date="2018-10" db="EMBL/GenBank/DDBJ databases">
        <title>Fifty Aureobasidium pullulans genomes reveal a recombining polyextremotolerant generalist.</title>
        <authorList>
            <person name="Gostincar C."/>
            <person name="Turk M."/>
            <person name="Zajc J."/>
            <person name="Gunde-Cimerman N."/>
        </authorList>
    </citation>
    <scope>NUCLEOTIDE SEQUENCE [LARGE SCALE GENOMIC DNA]</scope>
    <source>
        <strain evidence="3 4">EXF-11900</strain>
    </source>
</reference>
<keyword evidence="1" id="KW-0732">Signal</keyword>
<dbReference type="GO" id="GO:0043408">
    <property type="term" value="P:regulation of MAPK cascade"/>
    <property type="evidence" value="ECO:0007669"/>
    <property type="project" value="TreeGrafter"/>
</dbReference>
<evidence type="ECO:0000256" key="1">
    <source>
        <dbReference type="SAM" id="SignalP"/>
    </source>
</evidence>
<evidence type="ECO:0000259" key="2">
    <source>
        <dbReference type="PROSITE" id="PS50011"/>
    </source>
</evidence>
<name>A0A4S8T1V5_AURPU</name>
<gene>
    <name evidence="3" type="ORF">D6D28_00118</name>
</gene>
<dbReference type="GO" id="GO:0005524">
    <property type="term" value="F:ATP binding"/>
    <property type="evidence" value="ECO:0007669"/>
    <property type="project" value="InterPro"/>
</dbReference>
<feature type="domain" description="Protein kinase" evidence="2">
    <location>
        <begin position="70"/>
        <end position="288"/>
    </location>
</feature>
<dbReference type="SUPFAM" id="SSF56112">
    <property type="entry name" value="Protein kinase-like (PK-like)"/>
    <property type="match status" value="1"/>
</dbReference>
<dbReference type="Pfam" id="PF00069">
    <property type="entry name" value="Pkinase"/>
    <property type="match status" value="1"/>
</dbReference>
<dbReference type="InterPro" id="IPR011009">
    <property type="entry name" value="Kinase-like_dom_sf"/>
</dbReference>
<feature type="signal peptide" evidence="1">
    <location>
        <begin position="1"/>
        <end position="16"/>
    </location>
</feature>
<keyword evidence="3" id="KW-0418">Kinase</keyword>
<keyword evidence="3" id="KW-0808">Transferase</keyword>
<evidence type="ECO:0000313" key="4">
    <source>
        <dbReference type="Proteomes" id="UP000304951"/>
    </source>
</evidence>
<evidence type="ECO:0000313" key="3">
    <source>
        <dbReference type="EMBL" id="THV77724.1"/>
    </source>
</evidence>
<dbReference type="AlphaFoldDB" id="A0A4S8T1V5"/>
<dbReference type="PROSITE" id="PS50011">
    <property type="entry name" value="PROTEIN_KINASE_DOM"/>
    <property type="match status" value="1"/>
</dbReference>
<dbReference type="PANTHER" id="PTHR48015">
    <property type="entry name" value="SERINE/THREONINE-PROTEIN KINASE TAO"/>
    <property type="match status" value="1"/>
</dbReference>
<dbReference type="Gene3D" id="1.10.510.10">
    <property type="entry name" value="Transferase(Phosphotransferase) domain 1"/>
    <property type="match status" value="1"/>
</dbReference>
<comment type="caution">
    <text evidence="3">The sequence shown here is derived from an EMBL/GenBank/DDBJ whole genome shotgun (WGS) entry which is preliminary data.</text>
</comment>
<organism evidence="3 4">
    <name type="scientific">Aureobasidium pullulans</name>
    <name type="common">Black yeast</name>
    <name type="synonym">Pullularia pullulans</name>
    <dbReference type="NCBI Taxonomy" id="5580"/>
    <lineage>
        <taxon>Eukaryota</taxon>
        <taxon>Fungi</taxon>
        <taxon>Dikarya</taxon>
        <taxon>Ascomycota</taxon>
        <taxon>Pezizomycotina</taxon>
        <taxon>Dothideomycetes</taxon>
        <taxon>Dothideomycetidae</taxon>
        <taxon>Dothideales</taxon>
        <taxon>Saccotheciaceae</taxon>
        <taxon>Aureobasidium</taxon>
    </lineage>
</organism>
<dbReference type="GO" id="GO:0004674">
    <property type="term" value="F:protein serine/threonine kinase activity"/>
    <property type="evidence" value="ECO:0007669"/>
    <property type="project" value="TreeGrafter"/>
</dbReference>
<dbReference type="InterPro" id="IPR000719">
    <property type="entry name" value="Prot_kinase_dom"/>
</dbReference>
<protein>
    <submittedName>
        <fullName evidence="3">Serine/threonine-protein kinase</fullName>
    </submittedName>
</protein>
<sequence>MFSGSLLLLSLFLCSSRNMKILEFVEFMGSISEPPLFAYSIVVYSEGSQIFTARTRARLNRKNDLESSELEQVALIPKYAFQPAFSERFTRAISTDQSFVKRPCLSSYSTIGVSPDTSVAEELLQEVEVCEMLRRHPHPNIAVYNGCEIEEGRITGLCFQKYTESLQRRLNPGHLGKRALAASPKHLDHEWCSRIIKGVKDALYHLHTLGLVHNDLNPANIMLDTNESPILIDFGSTRAIGQSLEDVGRTPGWYNFDVKTAETSNDLEALTEIDAWMRGRTSDLKFDE</sequence>
<dbReference type="EMBL" id="QZAF01000002">
    <property type="protein sequence ID" value="THV77724.1"/>
    <property type="molecule type" value="Genomic_DNA"/>
</dbReference>
<dbReference type="PANTHER" id="PTHR48015:SF16">
    <property type="entry name" value="SERINE_THREONINE-PROTEIN KINASE SULU"/>
    <property type="match status" value="1"/>
</dbReference>
<dbReference type="GO" id="GO:0000165">
    <property type="term" value="P:MAPK cascade"/>
    <property type="evidence" value="ECO:0007669"/>
    <property type="project" value="TreeGrafter"/>
</dbReference>
<accession>A0A4S8T1V5</accession>
<dbReference type="Proteomes" id="UP000304951">
    <property type="component" value="Unassembled WGS sequence"/>
</dbReference>
<proteinExistence type="predicted"/>
<dbReference type="InterPro" id="IPR050285">
    <property type="entry name" value="STE20_Ser/Thr_kinase"/>
</dbReference>